<dbReference type="EMBL" id="AEUD01000016">
    <property type="protein sequence ID" value="EGD53879.1"/>
    <property type="molecule type" value="Genomic_DNA"/>
</dbReference>
<evidence type="ECO:0000256" key="1">
    <source>
        <dbReference type="SAM" id="Phobius"/>
    </source>
</evidence>
<protein>
    <recommendedName>
        <fullName evidence="4">DUF2752 domain-containing protein</fullName>
    </recommendedName>
</protein>
<evidence type="ECO:0000313" key="3">
    <source>
        <dbReference type="Proteomes" id="UP000035065"/>
    </source>
</evidence>
<keyword evidence="1" id="KW-1133">Transmembrane helix</keyword>
<dbReference type="AlphaFoldDB" id="F1YMZ2"/>
<feature type="transmembrane region" description="Helical" evidence="1">
    <location>
        <begin position="101"/>
        <end position="120"/>
    </location>
</feature>
<dbReference type="Pfam" id="PF10825">
    <property type="entry name" value="DUF2752"/>
    <property type="match status" value="1"/>
</dbReference>
<keyword evidence="1" id="KW-0472">Membrane</keyword>
<keyword evidence="3" id="KW-1185">Reference proteome</keyword>
<evidence type="ECO:0008006" key="4">
    <source>
        <dbReference type="Google" id="ProtNLM"/>
    </source>
</evidence>
<dbReference type="InterPro" id="IPR021215">
    <property type="entry name" value="DUF2752"/>
</dbReference>
<reference evidence="2 3" key="1">
    <citation type="journal article" date="2011" name="J. Bacteriol.">
        <title>Draft Genome Sequence of Gordonia neofelifaecis NRRL B-59395, a Cholesterol-Degrading Actinomycete.</title>
        <authorList>
            <person name="Ge F."/>
            <person name="Li W."/>
            <person name="Chen G."/>
            <person name="Liu Y."/>
            <person name="Zhang G."/>
            <person name="Yong B."/>
            <person name="Wang Q."/>
            <person name="Wang N."/>
            <person name="Huang Z."/>
            <person name="Li W."/>
            <person name="Wang J."/>
            <person name="Wu C."/>
            <person name="Xie Q."/>
            <person name="Liu G."/>
        </authorList>
    </citation>
    <scope>NUCLEOTIDE SEQUENCE [LARGE SCALE GENOMIC DNA]</scope>
    <source>
        <strain evidence="2 3">NRRL B-59395</strain>
    </source>
</reference>
<keyword evidence="1" id="KW-0812">Transmembrane</keyword>
<dbReference type="RefSeq" id="WP_009680495.1">
    <property type="nucleotide sequence ID" value="NZ_AEUD01000016.1"/>
</dbReference>
<dbReference type="Proteomes" id="UP000035065">
    <property type="component" value="Unassembled WGS sequence"/>
</dbReference>
<name>F1YMZ2_9ACTN</name>
<feature type="transmembrane region" description="Helical" evidence="1">
    <location>
        <begin position="64"/>
        <end position="89"/>
    </location>
</feature>
<sequence>MLTPLAGLAGAAAVCTVVWIGDPTTPGGFLPPCPTRLLLHIDCPGCGSTRALYSLVHGDVPVALGYNALGVVAFVLIAIAFVMYTVGLWRGRRIRSLRHRRLALVIGLAVVTVWFVIRNIPVEPFAGLKV</sequence>
<accession>F1YMZ2</accession>
<proteinExistence type="predicted"/>
<comment type="caution">
    <text evidence="2">The sequence shown here is derived from an EMBL/GenBank/DDBJ whole genome shotgun (WGS) entry which is preliminary data.</text>
</comment>
<organism evidence="2 3">
    <name type="scientific">Gordonia neofelifaecis NRRL B-59395</name>
    <dbReference type="NCBI Taxonomy" id="644548"/>
    <lineage>
        <taxon>Bacteria</taxon>
        <taxon>Bacillati</taxon>
        <taxon>Actinomycetota</taxon>
        <taxon>Actinomycetes</taxon>
        <taxon>Mycobacteriales</taxon>
        <taxon>Gordoniaceae</taxon>
        <taxon>Gordonia</taxon>
    </lineage>
</organism>
<dbReference type="STRING" id="644548.SCNU_16498"/>
<gene>
    <name evidence="2" type="ORF">SCNU_16498</name>
</gene>
<dbReference type="eggNOG" id="ENOG5032Y7G">
    <property type="taxonomic scope" value="Bacteria"/>
</dbReference>
<evidence type="ECO:0000313" key="2">
    <source>
        <dbReference type="EMBL" id="EGD53879.1"/>
    </source>
</evidence>